<evidence type="ECO:0000313" key="1">
    <source>
        <dbReference type="EMBL" id="KAF6002960.1"/>
    </source>
</evidence>
<gene>
    <name evidence="1" type="ORF">F1559_001510</name>
</gene>
<evidence type="ECO:0000313" key="2">
    <source>
        <dbReference type="Proteomes" id="UP000530660"/>
    </source>
</evidence>
<sequence length="123" mass="13589">MFRHTVLVDPAERLQSDFADPVTDPEYEFDNEAAVHATEPIRSDEASCWKHVEPNQPSLFVLDGMATQTLVLTSTAPDAARRQVVRLPSVVIERAGAIAAAMLTKTSPQRVSRAENDRTSSRQ</sequence>
<reference evidence="1 2" key="1">
    <citation type="journal article" date="2020" name="J. Phycol.">
        <title>Comparative genome analysis reveals Cyanidiococcus gen. nov., a new extremophilic red algal genus sister to Cyanidioschyzon (Cyanidioschyzonaceae, Rhodophyta).</title>
        <authorList>
            <person name="Liu S.-L."/>
            <person name="Chiang Y.-R."/>
            <person name="Yoon H.S."/>
            <person name="Fu H.-Y."/>
        </authorList>
    </citation>
    <scope>NUCLEOTIDE SEQUENCE [LARGE SCALE GENOMIC DNA]</scope>
    <source>
        <strain evidence="1 2">THAL066</strain>
    </source>
</reference>
<dbReference type="AlphaFoldDB" id="A0A7J7IJN7"/>
<dbReference type="Proteomes" id="UP000530660">
    <property type="component" value="Unassembled WGS sequence"/>
</dbReference>
<protein>
    <submittedName>
        <fullName evidence="1">Uncharacterized protein</fullName>
    </submittedName>
</protein>
<dbReference type="EMBL" id="VWRR01000008">
    <property type="protein sequence ID" value="KAF6002960.1"/>
    <property type="molecule type" value="Genomic_DNA"/>
</dbReference>
<proteinExistence type="predicted"/>
<organism evidence="1 2">
    <name type="scientific">Cyanidiococcus yangmingshanensis</name>
    <dbReference type="NCBI Taxonomy" id="2690220"/>
    <lineage>
        <taxon>Eukaryota</taxon>
        <taxon>Rhodophyta</taxon>
        <taxon>Bangiophyceae</taxon>
        <taxon>Cyanidiales</taxon>
        <taxon>Cyanidiaceae</taxon>
        <taxon>Cyanidiococcus</taxon>
    </lineage>
</organism>
<accession>A0A7J7IJN7</accession>
<keyword evidence="2" id="KW-1185">Reference proteome</keyword>
<name>A0A7J7IJN7_9RHOD</name>
<comment type="caution">
    <text evidence="1">The sequence shown here is derived from an EMBL/GenBank/DDBJ whole genome shotgun (WGS) entry which is preliminary data.</text>
</comment>